<dbReference type="PANTHER" id="PTHR31689">
    <property type="entry name" value="DIAMINOPIMELATE EPIMERASE, CHLOROPLASTIC"/>
    <property type="match status" value="1"/>
</dbReference>
<dbReference type="SUPFAM" id="SSF54506">
    <property type="entry name" value="Diaminopimelate epimerase-like"/>
    <property type="match status" value="2"/>
</dbReference>
<evidence type="ECO:0000313" key="11">
    <source>
        <dbReference type="EMBL" id="GGK95304.1"/>
    </source>
</evidence>
<sequence>MRTEDEETRTDVHNSPDQSLSSNDKDVEFTKGHGTQNDFVVLPDPEVRLDLTVSRVAALCDRRRGLGADGVLRVARAGELLSAGVLDGYPEGVGARDWFMDYRNADGSIAEMCGNGVRVFAHYLVARGLADGNEFVVGSRAGARPVVVHSAGAVAGEVTVDMGRVRVLGASTATVAGWGYPGLGIDVGNPHLACVAADLSAGALAELDLTAPPGYDPDMFPRGVNVEILTGLDADGAVDMRVYERGVGETRSCGTGTVAAAAAALAADGFDLAGGTGEVGVRVPGGEVRVGVSTGAAWLRGPSELLASGRLAAQWWDTQ</sequence>
<evidence type="ECO:0000256" key="7">
    <source>
        <dbReference type="ARBA" id="ARBA00051712"/>
    </source>
</evidence>
<evidence type="ECO:0000256" key="4">
    <source>
        <dbReference type="ARBA" id="ARBA00022605"/>
    </source>
</evidence>
<evidence type="ECO:0000256" key="2">
    <source>
        <dbReference type="ARBA" id="ARBA00010219"/>
    </source>
</evidence>
<accession>A0A917R8Z8</accession>
<evidence type="ECO:0000256" key="10">
    <source>
        <dbReference type="SAM" id="MobiDB-lite"/>
    </source>
</evidence>
<reference evidence="11" key="1">
    <citation type="journal article" date="2014" name="Int. J. Syst. Evol. Microbiol.">
        <title>Complete genome sequence of Corynebacterium casei LMG S-19264T (=DSM 44701T), isolated from a smear-ripened cheese.</title>
        <authorList>
            <consortium name="US DOE Joint Genome Institute (JGI-PGF)"/>
            <person name="Walter F."/>
            <person name="Albersmeier A."/>
            <person name="Kalinowski J."/>
            <person name="Ruckert C."/>
        </authorList>
    </citation>
    <scope>NUCLEOTIDE SEQUENCE</scope>
    <source>
        <strain evidence="11">CGMCC 4.3508</strain>
    </source>
</reference>
<dbReference type="InterPro" id="IPR001653">
    <property type="entry name" value="DAP_epimerase_DapF"/>
</dbReference>
<dbReference type="EMBL" id="BMMH01000001">
    <property type="protein sequence ID" value="GGK95304.1"/>
    <property type="molecule type" value="Genomic_DNA"/>
</dbReference>
<dbReference type="GO" id="GO:0005829">
    <property type="term" value="C:cytosol"/>
    <property type="evidence" value="ECO:0007669"/>
    <property type="project" value="TreeGrafter"/>
</dbReference>
<comment type="similarity">
    <text evidence="2 8">Belongs to the diaminopimelate epimerase family.</text>
</comment>
<dbReference type="PANTHER" id="PTHR31689:SF0">
    <property type="entry name" value="DIAMINOPIMELATE EPIMERASE"/>
    <property type="match status" value="1"/>
</dbReference>
<feature type="binding site" evidence="8">
    <location>
        <position position="37"/>
    </location>
    <ligand>
        <name>substrate</name>
    </ligand>
</feature>
<dbReference type="NCBIfam" id="TIGR00652">
    <property type="entry name" value="DapF"/>
    <property type="match status" value="1"/>
</dbReference>
<feature type="binding site" evidence="8">
    <location>
        <begin position="114"/>
        <end position="115"/>
    </location>
    <ligand>
        <name>substrate</name>
    </ligand>
</feature>
<comment type="subunit">
    <text evidence="8">Homodimer.</text>
</comment>
<organism evidence="11 12">
    <name type="scientific">Nocardia jinanensis</name>
    <dbReference type="NCBI Taxonomy" id="382504"/>
    <lineage>
        <taxon>Bacteria</taxon>
        <taxon>Bacillati</taxon>
        <taxon>Actinomycetota</taxon>
        <taxon>Actinomycetes</taxon>
        <taxon>Mycobacteriales</taxon>
        <taxon>Nocardiaceae</taxon>
        <taxon>Nocardia</taxon>
    </lineage>
</organism>
<feature type="binding site" evidence="8">
    <location>
        <position position="189"/>
    </location>
    <ligand>
        <name>substrate</name>
    </ligand>
</feature>
<proteinExistence type="inferred from homology"/>
<dbReference type="Proteomes" id="UP000638263">
    <property type="component" value="Unassembled WGS sequence"/>
</dbReference>
<feature type="active site" evidence="9">
    <location>
        <position position="113"/>
    </location>
</feature>
<feature type="active site" description="Proton acceptor" evidence="8">
    <location>
        <position position="253"/>
    </location>
</feature>
<feature type="binding site" evidence="8">
    <location>
        <begin position="254"/>
        <end position="255"/>
    </location>
    <ligand>
        <name>substrate</name>
    </ligand>
</feature>
<feature type="site" description="Could be important to modulate the pK values of the two catalytic cysteine residues" evidence="8">
    <location>
        <position position="191"/>
    </location>
</feature>
<feature type="region of interest" description="Disordered" evidence="10">
    <location>
        <begin position="1"/>
        <end position="32"/>
    </location>
</feature>
<evidence type="ECO:0000256" key="1">
    <source>
        <dbReference type="ARBA" id="ARBA00005196"/>
    </source>
</evidence>
<dbReference type="Pfam" id="PF01678">
    <property type="entry name" value="DAP_epimerase"/>
    <property type="match status" value="2"/>
</dbReference>
<dbReference type="GO" id="GO:0009089">
    <property type="term" value="P:lysine biosynthetic process via diaminopimelate"/>
    <property type="evidence" value="ECO:0007669"/>
    <property type="project" value="UniProtKB-UniRule"/>
</dbReference>
<dbReference type="GO" id="GO:0008837">
    <property type="term" value="F:diaminopimelate epimerase activity"/>
    <property type="evidence" value="ECO:0007669"/>
    <property type="project" value="UniProtKB-UniRule"/>
</dbReference>
<dbReference type="PROSITE" id="PS01326">
    <property type="entry name" value="DAP_EPIMERASE"/>
    <property type="match status" value="1"/>
</dbReference>
<feature type="site" description="Could be important to modulate the pK values of the two catalytic cysteine residues" evidence="8">
    <location>
        <position position="244"/>
    </location>
</feature>
<feature type="binding site" evidence="8">
    <location>
        <begin position="244"/>
        <end position="245"/>
    </location>
    <ligand>
        <name>substrate</name>
    </ligand>
</feature>
<keyword evidence="6 8" id="KW-0413">Isomerase</keyword>
<dbReference type="Gene3D" id="3.10.310.10">
    <property type="entry name" value="Diaminopimelate Epimerase, Chain A, domain 1"/>
    <property type="match status" value="2"/>
</dbReference>
<protein>
    <recommendedName>
        <fullName evidence="3 8">Diaminopimelate epimerase</fullName>
        <shortName evidence="8">DAP epimerase</shortName>
        <ecNumber evidence="3 8">5.1.1.7</ecNumber>
    </recommendedName>
    <alternativeName>
        <fullName evidence="8">PLP-independent amino acid racemase</fullName>
    </alternativeName>
</protein>
<comment type="caution">
    <text evidence="8">Lacks conserved residue(s) required for the propagation of feature annotation.</text>
</comment>
<feature type="binding site" evidence="8">
    <location>
        <position position="104"/>
    </location>
    <ligand>
        <name>substrate</name>
    </ligand>
</feature>
<evidence type="ECO:0000256" key="3">
    <source>
        <dbReference type="ARBA" id="ARBA00013080"/>
    </source>
</evidence>
<comment type="subcellular location">
    <subcellularLocation>
        <location evidence="8">Cytoplasm</location>
    </subcellularLocation>
</comment>
<evidence type="ECO:0000313" key="12">
    <source>
        <dbReference type="Proteomes" id="UP000638263"/>
    </source>
</evidence>
<name>A0A917R8Z8_9NOCA</name>
<dbReference type="HAMAP" id="MF_00197">
    <property type="entry name" value="DAP_epimerase"/>
    <property type="match status" value="1"/>
</dbReference>
<feature type="active site" description="Proton donor" evidence="8">
    <location>
        <position position="113"/>
    </location>
</feature>
<evidence type="ECO:0000256" key="6">
    <source>
        <dbReference type="ARBA" id="ARBA00023235"/>
    </source>
</evidence>
<evidence type="ECO:0000256" key="8">
    <source>
        <dbReference type="HAMAP-Rule" id="MF_00197"/>
    </source>
</evidence>
<dbReference type="EC" id="5.1.1.7" evidence="3 8"/>
<feature type="binding site" evidence="8">
    <location>
        <position position="225"/>
    </location>
    <ligand>
        <name>substrate</name>
    </ligand>
</feature>
<keyword evidence="5 8" id="KW-0457">Lysine biosynthesis</keyword>
<keyword evidence="4 8" id="KW-0028">Amino-acid biosynthesis</keyword>
<feature type="compositionally biased region" description="Basic and acidic residues" evidence="10">
    <location>
        <begin position="1"/>
        <end position="14"/>
    </location>
</feature>
<reference evidence="11" key="2">
    <citation type="submission" date="2020-09" db="EMBL/GenBank/DDBJ databases">
        <authorList>
            <person name="Sun Q."/>
            <person name="Zhou Y."/>
        </authorList>
    </citation>
    <scope>NUCLEOTIDE SEQUENCE</scope>
    <source>
        <strain evidence="11">CGMCC 4.3508</strain>
    </source>
</reference>
<dbReference type="InterPro" id="IPR018510">
    <property type="entry name" value="DAP_epimerase_AS"/>
</dbReference>
<evidence type="ECO:0000256" key="9">
    <source>
        <dbReference type="PROSITE-ProRule" id="PRU10125"/>
    </source>
</evidence>
<comment type="caution">
    <text evidence="11">The sequence shown here is derived from an EMBL/GenBank/DDBJ whole genome shotgun (WGS) entry which is preliminary data.</text>
</comment>
<evidence type="ECO:0000256" key="5">
    <source>
        <dbReference type="ARBA" id="ARBA00023154"/>
    </source>
</evidence>
<comment type="catalytic activity">
    <reaction evidence="7 8">
        <text>(2S,6S)-2,6-diaminopimelate = meso-2,6-diaminopimelate</text>
        <dbReference type="Rhea" id="RHEA:15393"/>
        <dbReference type="ChEBI" id="CHEBI:57609"/>
        <dbReference type="ChEBI" id="CHEBI:57791"/>
        <dbReference type="EC" id="5.1.1.7"/>
    </reaction>
</comment>
<comment type="function">
    <text evidence="8">Catalyzes the stereoinversion of LL-2,6-diaminopimelate (L,L-DAP) to meso-diaminopimelate (meso-DAP), a precursor of L-lysine and an essential component of the bacterial peptidoglycan.</text>
</comment>
<keyword evidence="8" id="KW-0963">Cytoplasm</keyword>
<gene>
    <name evidence="8 11" type="primary">dapF</name>
    <name evidence="11" type="ORF">GCM10011588_07050</name>
</gene>
<dbReference type="AlphaFoldDB" id="A0A917R8Z8"/>
<keyword evidence="12" id="KW-1185">Reference proteome</keyword>
<comment type="pathway">
    <text evidence="1 8">Amino-acid biosynthesis; L-lysine biosynthesis via DAP pathway; DL-2,6-diaminopimelate from LL-2,6-diaminopimelate: step 1/1.</text>
</comment>